<feature type="region of interest" description="Disordered" evidence="1">
    <location>
        <begin position="1"/>
        <end position="31"/>
    </location>
</feature>
<dbReference type="SUPFAM" id="SSF56784">
    <property type="entry name" value="HAD-like"/>
    <property type="match status" value="1"/>
</dbReference>
<gene>
    <name evidence="3" type="ORF">HNQ61_002580</name>
</gene>
<dbReference type="RefSeq" id="WP_170033401.1">
    <property type="nucleotide sequence ID" value="NZ_JABDTL010000001.1"/>
</dbReference>
<dbReference type="PANTHER" id="PTHR31284:SF10">
    <property type="entry name" value="ACID PHOSPHATASE-LIKE PROTEIN"/>
    <property type="match status" value="1"/>
</dbReference>
<sequence>MAATGTDPHESRDTSGGEESAPGPPSRAGRLPRAMIWDLDGTLSDDAARAHFVEVEHGRARDWESYFDAIDKDPPIAASMEVLRAMHAAGIRVLFLTGRPEYTRPKTERWLEANGLTDYDRLIMRPEGERRPAGYFKVEAVARLRDEYELVCAFEDRIDVAEAIRLAGVPVFLYGAGAEAAAEALEVLDVRQDDLTSGGDPRAGRQRRGSA</sequence>
<reference evidence="3 4" key="1">
    <citation type="submission" date="2020-08" db="EMBL/GenBank/DDBJ databases">
        <title>Genomic Encyclopedia of Type Strains, Phase IV (KMG-IV): sequencing the most valuable type-strain genomes for metagenomic binning, comparative biology and taxonomic classification.</title>
        <authorList>
            <person name="Goeker M."/>
        </authorList>
    </citation>
    <scope>NUCLEOTIDE SEQUENCE [LARGE SCALE GENOMIC DNA]</scope>
    <source>
        <strain evidence="3 4">DSM 29007</strain>
    </source>
</reference>
<dbReference type="InterPro" id="IPR036412">
    <property type="entry name" value="HAD-like_sf"/>
</dbReference>
<feature type="domain" description="Polynucleotide kinase PNKP phosphatase" evidence="2">
    <location>
        <begin position="32"/>
        <end position="172"/>
    </location>
</feature>
<evidence type="ECO:0000313" key="4">
    <source>
        <dbReference type="Proteomes" id="UP000582837"/>
    </source>
</evidence>
<comment type="caution">
    <text evidence="3">The sequence shown here is derived from an EMBL/GenBank/DDBJ whole genome shotgun (WGS) entry which is preliminary data.</text>
</comment>
<dbReference type="Proteomes" id="UP000582837">
    <property type="component" value="Unassembled WGS sequence"/>
</dbReference>
<dbReference type="AlphaFoldDB" id="A0A841GZ18"/>
<dbReference type="PANTHER" id="PTHR31284">
    <property type="entry name" value="ACID PHOSPHATASE-LIKE PROTEIN"/>
    <property type="match status" value="1"/>
</dbReference>
<protein>
    <submittedName>
        <fullName evidence="3">Beta-phosphoglucomutase-like phosphatase (HAD superfamily)</fullName>
    </submittedName>
</protein>
<evidence type="ECO:0000256" key="1">
    <source>
        <dbReference type="SAM" id="MobiDB-lite"/>
    </source>
</evidence>
<name>A0A841GZ18_9BACT</name>
<dbReference type="Gene3D" id="3.40.50.1000">
    <property type="entry name" value="HAD superfamily/HAD-like"/>
    <property type="match status" value="1"/>
</dbReference>
<dbReference type="Pfam" id="PF25109">
    <property type="entry name" value="HAD_PNKP"/>
    <property type="match status" value="1"/>
</dbReference>
<dbReference type="InterPro" id="IPR056782">
    <property type="entry name" value="HAD_PNKP"/>
</dbReference>
<evidence type="ECO:0000259" key="2">
    <source>
        <dbReference type="Pfam" id="PF25109"/>
    </source>
</evidence>
<dbReference type="InterPro" id="IPR023214">
    <property type="entry name" value="HAD_sf"/>
</dbReference>
<keyword evidence="4" id="KW-1185">Reference proteome</keyword>
<accession>A0A841GZ18</accession>
<proteinExistence type="predicted"/>
<organism evidence="3 4">
    <name type="scientific">Longimicrobium terrae</name>
    <dbReference type="NCBI Taxonomy" id="1639882"/>
    <lineage>
        <taxon>Bacteria</taxon>
        <taxon>Pseudomonadati</taxon>
        <taxon>Gemmatimonadota</taxon>
        <taxon>Longimicrobiia</taxon>
        <taxon>Longimicrobiales</taxon>
        <taxon>Longimicrobiaceae</taxon>
        <taxon>Longimicrobium</taxon>
    </lineage>
</organism>
<evidence type="ECO:0000313" key="3">
    <source>
        <dbReference type="EMBL" id="MBB6070958.1"/>
    </source>
</evidence>
<dbReference type="EMBL" id="JACHIA010000006">
    <property type="protein sequence ID" value="MBB6070958.1"/>
    <property type="molecule type" value="Genomic_DNA"/>
</dbReference>